<dbReference type="InterPro" id="IPR039524">
    <property type="entry name" value="PIGO/GPI13"/>
</dbReference>
<evidence type="ECO:0000256" key="1">
    <source>
        <dbReference type="ARBA" id="ARBA00004477"/>
    </source>
</evidence>
<evidence type="ECO:0000256" key="3">
    <source>
        <dbReference type="ARBA" id="ARBA00008695"/>
    </source>
</evidence>
<sequence length="1148" mass="126025">MASKLPPPPKLTAEALNAAGTQRPDLTRKDSHASDGSHSSHSSHQERERQRHLGEGPGGPPGVIKPIASTVAILFILFISQAAALWLFTKGFLLTRTTLEGVSRCDRPAQSSFALPSQLNGLVPTSDADFQVWQDALIEEAECTLPAKYDRTFMWIIDALRFDFLADTNLRDTSNNQSWSPNPYYHNILNSPAKLNKEQKSFSFLSHFLADAPTTTLQRLKGLTTGSLPTFIDAGSNFGGSEITEDNWLSQMRKKAESIPGQKAKMGMAGDDTWLTVFPTIFDQEWRFPFDSFNVEDLDGVDRGVEETLKPFLNKAEKSLADWRLLIAHTLGVDHVGHRLGASHPRMKSKLEEMQSFLDFIIDSLPEDALFVLMGDHGMDEKGDHGGDGELEVGAALWMYSKKKDLEGLSDSEIKTINSKSEALISSHLPFSLLPSPPFDALGHRSIPQIDIVPTLSLLLGQPIPFNNLGSVVPEAFESSALLLRALRINALQIHKYFDEYAKVSSDLQPFQDDLRSAWYEALRKDAQLANAARGQKKDLEIETAQAYLYFNRLALVKARSVWAKFENVKIVLGLSMLVLSLLTLIRIKSFSTSQEVEVVLGEIVKKSIPGVLIGAVIGFGGKMFSLYAFPVLIFQTLELWESVLAGLVLGSQFSLLSSLNTSDKTNKTTISSDWSILGVLLPVLHSIAFSSNSFTVQEDKVVLALAVIVLLYRGIQGYLNSPTTRLKIRTPILAIASAIAIRVASASRVCREEQGPQCSTTFYSQTDSTLNSPIVILAAYGSALAMPALLQQALHASRSDGGVAPLFFTWMLRPALLAGAGYWFVDWLITADVLGTVSESEGNSSSVLSIMETAKIALARADFALIVVIALAFWIFSPLCLEMKQEVVPATQAKNADNASNQPTTRIIVLGFANSFGSSYLILLSLVFALHFLIAQPMGQVTLSLIMLVVVACAELGDHERDGEIMQESEQAIQPPRSAKPVTMLEVSTLALIGFVAFFATGHQTTFASIQWRTAFVGFSSVQYPFSPILVVLNSFGPVAFLPALSLPLLVLWNLAPQPRSNIQRMPTIRHLLQASLSFIFYHLVITLSSAIFAAHFRRHLMLFKIWTPRFMTGAISLQIVFFGLMFGIIAAGNVMNKVTVTFGSQF</sequence>
<comment type="subcellular location">
    <subcellularLocation>
        <location evidence="1">Endoplasmic reticulum membrane</location>
        <topology evidence="1">Multi-pass membrane protein</topology>
    </subcellularLocation>
</comment>
<evidence type="ECO:0000256" key="6">
    <source>
        <dbReference type="ARBA" id="ARBA00022692"/>
    </source>
</evidence>
<dbReference type="CDD" id="cd16023">
    <property type="entry name" value="GPI_EPT_3"/>
    <property type="match status" value="1"/>
</dbReference>
<evidence type="ECO:0000256" key="5">
    <source>
        <dbReference type="ARBA" id="ARBA00022679"/>
    </source>
</evidence>
<evidence type="ECO:0000256" key="11">
    <source>
        <dbReference type="SAM" id="MobiDB-lite"/>
    </source>
</evidence>
<feature type="transmembrane region" description="Helical" evidence="12">
    <location>
        <begin position="67"/>
        <end position="88"/>
    </location>
</feature>
<dbReference type="GO" id="GO:0005789">
    <property type="term" value="C:endoplasmic reticulum membrane"/>
    <property type="evidence" value="ECO:0007669"/>
    <property type="project" value="UniProtKB-SubCell"/>
</dbReference>
<comment type="similarity">
    <text evidence="3">Belongs to the PIGG/PIGN/PIGO family. PIGO subfamily.</text>
</comment>
<keyword evidence="8 12" id="KW-1133">Transmembrane helix</keyword>
<evidence type="ECO:0000256" key="12">
    <source>
        <dbReference type="SAM" id="Phobius"/>
    </source>
</evidence>
<evidence type="ECO:0000313" key="13">
    <source>
        <dbReference type="EMBL" id="PWN31474.1"/>
    </source>
</evidence>
<feature type="transmembrane region" description="Helical" evidence="12">
    <location>
        <begin position="1117"/>
        <end position="1137"/>
    </location>
</feature>
<feature type="transmembrane region" description="Helical" evidence="12">
    <location>
        <begin position="1078"/>
        <end position="1097"/>
    </location>
</feature>
<dbReference type="AlphaFoldDB" id="A0A316V2I8"/>
<reference evidence="13 14" key="1">
    <citation type="journal article" date="2018" name="Mol. Biol. Evol.">
        <title>Broad Genomic Sampling Reveals a Smut Pathogenic Ancestry of the Fungal Clade Ustilaginomycotina.</title>
        <authorList>
            <person name="Kijpornyongpan T."/>
            <person name="Mondo S.J."/>
            <person name="Barry K."/>
            <person name="Sandor L."/>
            <person name="Lee J."/>
            <person name="Lipzen A."/>
            <person name="Pangilinan J."/>
            <person name="LaButti K."/>
            <person name="Hainaut M."/>
            <person name="Henrissat B."/>
            <person name="Grigoriev I.V."/>
            <person name="Spatafora J.W."/>
            <person name="Aime M.C."/>
        </authorList>
    </citation>
    <scope>NUCLEOTIDE SEQUENCE [LARGE SCALE GENOMIC DNA]</scope>
    <source>
        <strain evidence="13 14">MCA 3882</strain>
    </source>
</reference>
<feature type="compositionally biased region" description="Basic and acidic residues" evidence="11">
    <location>
        <begin position="25"/>
        <end position="35"/>
    </location>
</feature>
<proteinExistence type="inferred from homology"/>
<feature type="transmembrane region" description="Helical" evidence="12">
    <location>
        <begin position="908"/>
        <end position="935"/>
    </location>
</feature>
<evidence type="ECO:0000256" key="7">
    <source>
        <dbReference type="ARBA" id="ARBA00022824"/>
    </source>
</evidence>
<dbReference type="GO" id="GO:0006506">
    <property type="term" value="P:GPI anchor biosynthetic process"/>
    <property type="evidence" value="ECO:0007669"/>
    <property type="project" value="UniProtKB-UniPathway"/>
</dbReference>
<keyword evidence="4" id="KW-0337">GPI-anchor biosynthesis</keyword>
<dbReference type="FunCoup" id="A0A316V2I8">
    <property type="interactions" value="135"/>
</dbReference>
<evidence type="ECO:0000256" key="4">
    <source>
        <dbReference type="ARBA" id="ARBA00022502"/>
    </source>
</evidence>
<keyword evidence="14" id="KW-1185">Reference proteome</keyword>
<dbReference type="UniPathway" id="UPA00196"/>
<feature type="transmembrane region" description="Helical" evidence="12">
    <location>
        <begin position="672"/>
        <end position="690"/>
    </location>
</feature>
<feature type="transmembrane region" description="Helical" evidence="12">
    <location>
        <begin position="571"/>
        <end position="588"/>
    </location>
</feature>
<evidence type="ECO:0000256" key="2">
    <source>
        <dbReference type="ARBA" id="ARBA00004687"/>
    </source>
</evidence>
<evidence type="ECO:0000313" key="14">
    <source>
        <dbReference type="Proteomes" id="UP000245771"/>
    </source>
</evidence>
<dbReference type="OrthoDB" id="272139at2759"/>
<dbReference type="Gene3D" id="3.40.720.10">
    <property type="entry name" value="Alkaline Phosphatase, subunit A"/>
    <property type="match status" value="1"/>
</dbReference>
<keyword evidence="9 12" id="KW-0472">Membrane</keyword>
<comment type="pathway">
    <text evidence="2">Glycolipid biosynthesis; glycosylphosphatidylinositol-anchor biosynthesis.</text>
</comment>
<dbReference type="EMBL" id="KZ819608">
    <property type="protein sequence ID" value="PWN31474.1"/>
    <property type="molecule type" value="Genomic_DNA"/>
</dbReference>
<dbReference type="InterPro" id="IPR017850">
    <property type="entry name" value="Alkaline_phosphatase_core_sf"/>
</dbReference>
<dbReference type="PANTHER" id="PTHR23071">
    <property type="entry name" value="PHOSPHATIDYLINOSITOL GLYCAN"/>
    <property type="match status" value="1"/>
</dbReference>
<protein>
    <submittedName>
        <fullName evidence="13">Uncharacterized protein</fullName>
    </submittedName>
</protein>
<feature type="transmembrane region" description="Helical" evidence="12">
    <location>
        <begin position="941"/>
        <end position="958"/>
    </location>
</feature>
<feature type="transmembrane region" description="Helical" evidence="12">
    <location>
        <begin position="988"/>
        <end position="1011"/>
    </location>
</feature>
<feature type="transmembrane region" description="Helical" evidence="12">
    <location>
        <begin position="609"/>
        <end position="634"/>
    </location>
</feature>
<dbReference type="InterPro" id="IPR002591">
    <property type="entry name" value="Phosphodiest/P_Trfase"/>
</dbReference>
<dbReference type="InParanoid" id="A0A316V2I8"/>
<feature type="transmembrane region" description="Helical" evidence="12">
    <location>
        <begin position="1031"/>
        <end position="1057"/>
    </location>
</feature>
<accession>A0A316V2I8</accession>
<feature type="transmembrane region" description="Helical" evidence="12">
    <location>
        <begin position="702"/>
        <end position="720"/>
    </location>
</feature>
<dbReference type="PANTHER" id="PTHR23071:SF1">
    <property type="entry name" value="GPI ETHANOLAMINE PHOSPHATE TRANSFERASE 3"/>
    <property type="match status" value="1"/>
</dbReference>
<evidence type="ECO:0000256" key="8">
    <source>
        <dbReference type="ARBA" id="ARBA00022989"/>
    </source>
</evidence>
<feature type="transmembrane region" description="Helical" evidence="12">
    <location>
        <begin position="770"/>
        <end position="791"/>
    </location>
</feature>
<feature type="transmembrane region" description="Helical" evidence="12">
    <location>
        <begin position="640"/>
        <end position="660"/>
    </location>
</feature>
<keyword evidence="5" id="KW-0808">Transferase</keyword>
<keyword evidence="7" id="KW-0256">Endoplasmic reticulum</keyword>
<feature type="transmembrane region" description="Helical" evidence="12">
    <location>
        <begin position="857"/>
        <end position="877"/>
    </location>
</feature>
<feature type="compositionally biased region" description="Pro residues" evidence="11">
    <location>
        <begin position="1"/>
        <end position="10"/>
    </location>
</feature>
<feature type="transmembrane region" description="Helical" evidence="12">
    <location>
        <begin position="803"/>
        <end position="826"/>
    </location>
</feature>
<dbReference type="GeneID" id="37019258"/>
<feature type="region of interest" description="Disordered" evidence="11">
    <location>
        <begin position="1"/>
        <end position="61"/>
    </location>
</feature>
<dbReference type="RefSeq" id="XP_025351776.1">
    <property type="nucleotide sequence ID" value="XM_025497477.1"/>
</dbReference>
<dbReference type="Pfam" id="PF01663">
    <property type="entry name" value="Phosphodiest"/>
    <property type="match status" value="1"/>
</dbReference>
<dbReference type="SUPFAM" id="SSF53649">
    <property type="entry name" value="Alkaline phosphatase-like"/>
    <property type="match status" value="1"/>
</dbReference>
<name>A0A316V2I8_9BASI</name>
<dbReference type="STRING" id="1280837.A0A316V2I8"/>
<gene>
    <name evidence="13" type="ORF">FA14DRAFT_151469</name>
</gene>
<dbReference type="Proteomes" id="UP000245771">
    <property type="component" value="Unassembled WGS sequence"/>
</dbReference>
<keyword evidence="10" id="KW-0325">Glycoprotein</keyword>
<keyword evidence="6 12" id="KW-0812">Transmembrane</keyword>
<evidence type="ECO:0000256" key="9">
    <source>
        <dbReference type="ARBA" id="ARBA00023136"/>
    </source>
</evidence>
<organism evidence="13 14">
    <name type="scientific">Meira miltonrushii</name>
    <dbReference type="NCBI Taxonomy" id="1280837"/>
    <lineage>
        <taxon>Eukaryota</taxon>
        <taxon>Fungi</taxon>
        <taxon>Dikarya</taxon>
        <taxon>Basidiomycota</taxon>
        <taxon>Ustilaginomycotina</taxon>
        <taxon>Exobasidiomycetes</taxon>
        <taxon>Exobasidiales</taxon>
        <taxon>Brachybasidiaceae</taxon>
        <taxon>Meira</taxon>
    </lineage>
</organism>
<evidence type="ECO:0000256" key="10">
    <source>
        <dbReference type="ARBA" id="ARBA00023180"/>
    </source>
</evidence>
<feature type="compositionally biased region" description="Basic and acidic residues" evidence="11">
    <location>
        <begin position="43"/>
        <end position="54"/>
    </location>
</feature>
<dbReference type="InterPro" id="IPR037675">
    <property type="entry name" value="PIG-O_N"/>
</dbReference>
<dbReference type="GO" id="GO:0051377">
    <property type="term" value="F:mannose-ethanolamine phosphotransferase activity"/>
    <property type="evidence" value="ECO:0007669"/>
    <property type="project" value="InterPro"/>
</dbReference>